<gene>
    <name evidence="11" type="ORF">R3P38DRAFT_3605224</name>
</gene>
<keyword evidence="3" id="KW-0349">Heme</keyword>
<proteinExistence type="inferred from homology"/>
<dbReference type="SUPFAM" id="SSF47571">
    <property type="entry name" value="Cloroperoxidase"/>
    <property type="match status" value="1"/>
</dbReference>
<evidence type="ECO:0000259" key="10">
    <source>
        <dbReference type="PROSITE" id="PS51405"/>
    </source>
</evidence>
<dbReference type="Pfam" id="PF01328">
    <property type="entry name" value="Peroxidase_2"/>
    <property type="match status" value="1"/>
</dbReference>
<evidence type="ECO:0000256" key="9">
    <source>
        <dbReference type="SAM" id="SignalP"/>
    </source>
</evidence>
<organism evidence="11 12">
    <name type="scientific">Favolaschia claudopus</name>
    <dbReference type="NCBI Taxonomy" id="2862362"/>
    <lineage>
        <taxon>Eukaryota</taxon>
        <taxon>Fungi</taxon>
        <taxon>Dikarya</taxon>
        <taxon>Basidiomycota</taxon>
        <taxon>Agaricomycotina</taxon>
        <taxon>Agaricomycetes</taxon>
        <taxon>Agaricomycetidae</taxon>
        <taxon>Agaricales</taxon>
        <taxon>Marasmiineae</taxon>
        <taxon>Mycenaceae</taxon>
        <taxon>Favolaschia</taxon>
    </lineage>
</organism>
<comment type="similarity">
    <text evidence="7">Belongs to the chloroperoxidase family.</text>
</comment>
<dbReference type="InterPro" id="IPR000028">
    <property type="entry name" value="Chloroperoxidase"/>
</dbReference>
<feature type="region of interest" description="Disordered" evidence="8">
    <location>
        <begin position="40"/>
        <end position="86"/>
    </location>
</feature>
<evidence type="ECO:0000313" key="11">
    <source>
        <dbReference type="EMBL" id="KAK7002306.1"/>
    </source>
</evidence>
<accession>A0AAW0A7Y5</accession>
<dbReference type="PROSITE" id="PS51405">
    <property type="entry name" value="HEME_HALOPEROXIDASE"/>
    <property type="match status" value="1"/>
</dbReference>
<feature type="domain" description="Heme haloperoxidase family profile" evidence="10">
    <location>
        <begin position="110"/>
        <end position="350"/>
    </location>
</feature>
<dbReference type="GO" id="GO:0046872">
    <property type="term" value="F:metal ion binding"/>
    <property type="evidence" value="ECO:0007669"/>
    <property type="project" value="UniProtKB-KW"/>
</dbReference>
<dbReference type="Gene3D" id="1.10.489.10">
    <property type="entry name" value="Chloroperoxidase-like"/>
    <property type="match status" value="1"/>
</dbReference>
<dbReference type="PANTHER" id="PTHR33577:SF16">
    <property type="entry name" value="HEME HALOPEROXIDASE FAMILY PROFILE DOMAIN-CONTAINING PROTEIN"/>
    <property type="match status" value="1"/>
</dbReference>
<reference evidence="11 12" key="1">
    <citation type="journal article" date="2024" name="J Genomics">
        <title>Draft genome sequencing and assembly of Favolaschia claudopus CIRM-BRFM 2984 isolated from oak limbs.</title>
        <authorList>
            <person name="Navarro D."/>
            <person name="Drula E."/>
            <person name="Chaduli D."/>
            <person name="Cazenave R."/>
            <person name="Ahrendt S."/>
            <person name="Wang J."/>
            <person name="Lipzen A."/>
            <person name="Daum C."/>
            <person name="Barry K."/>
            <person name="Grigoriev I.V."/>
            <person name="Favel A."/>
            <person name="Rosso M.N."/>
            <person name="Martin F."/>
        </authorList>
    </citation>
    <scope>NUCLEOTIDE SEQUENCE [LARGE SCALE GENOMIC DNA]</scope>
    <source>
        <strain evidence="11 12">CIRM-BRFM 2984</strain>
    </source>
</reference>
<dbReference type="InterPro" id="IPR036851">
    <property type="entry name" value="Chloroperoxidase-like_sf"/>
</dbReference>
<comment type="cofactor">
    <cofactor evidence="1">
        <name>heme b</name>
        <dbReference type="ChEBI" id="CHEBI:60344"/>
    </cofactor>
</comment>
<feature type="compositionally biased region" description="Low complexity" evidence="8">
    <location>
        <begin position="44"/>
        <end position="79"/>
    </location>
</feature>
<keyword evidence="9" id="KW-0732">Signal</keyword>
<feature type="signal peptide" evidence="9">
    <location>
        <begin position="1"/>
        <end position="23"/>
    </location>
</feature>
<sequence>MRPFGSAKALAVLLSILLPAARPAAIPSFHRRSMPVIVDERSSARGSSSSSSSSSSRTSSASASASASPSANSNPKSSGPTTEVQGGLTGVLMTLPDQIEDAGLKRIPDDQHPFIAPGPDDQRGPCPAMNVLANHGYIPRNGIATFEELTTGMMEGFNMEVHFAAGLSALNFVSRGNAFANKISIGGESILVPPLPGNIDGNVTGGIAKTGRFEGDASMSRIDANLGDNKNFVQSKFNLNLLQLGKFGDDGPDGNNTVVNVKTLVAMEKTLFELDQKQNPKFEFPARRMFAAYGQTAFLMAVFANGTTNATTLPILDAFFRNETFPENWFRAAVPITGGTNAKISSQIAAAIPTKPGRNNEKGEYVEDPEPPAPFNSSLPCAGYLDQAKSTPAVLQNTTGIFKKNVDFLTGILFAAAKVNPGCTQFAPPSGPANV</sequence>
<evidence type="ECO:0000256" key="7">
    <source>
        <dbReference type="ARBA" id="ARBA00025795"/>
    </source>
</evidence>
<dbReference type="EMBL" id="JAWWNJ010000079">
    <property type="protein sequence ID" value="KAK7002306.1"/>
    <property type="molecule type" value="Genomic_DNA"/>
</dbReference>
<protein>
    <submittedName>
        <fullName evidence="11">Cloroperoxidase</fullName>
    </submittedName>
</protein>
<comment type="caution">
    <text evidence="11">The sequence shown here is derived from an EMBL/GenBank/DDBJ whole genome shotgun (WGS) entry which is preliminary data.</text>
</comment>
<keyword evidence="4" id="KW-0479">Metal-binding</keyword>
<dbReference type="Proteomes" id="UP001362999">
    <property type="component" value="Unassembled WGS sequence"/>
</dbReference>
<keyword evidence="5" id="KW-0560">Oxidoreductase</keyword>
<evidence type="ECO:0000313" key="12">
    <source>
        <dbReference type="Proteomes" id="UP001362999"/>
    </source>
</evidence>
<dbReference type="AlphaFoldDB" id="A0AAW0A7Y5"/>
<name>A0AAW0A7Y5_9AGAR</name>
<evidence type="ECO:0000256" key="3">
    <source>
        <dbReference type="ARBA" id="ARBA00022617"/>
    </source>
</evidence>
<dbReference type="PANTHER" id="PTHR33577">
    <property type="entry name" value="STERIGMATOCYSTIN BIOSYNTHESIS PEROXIDASE STCC-RELATED"/>
    <property type="match status" value="1"/>
</dbReference>
<evidence type="ECO:0000256" key="1">
    <source>
        <dbReference type="ARBA" id="ARBA00001970"/>
    </source>
</evidence>
<evidence type="ECO:0000256" key="2">
    <source>
        <dbReference type="ARBA" id="ARBA00022559"/>
    </source>
</evidence>
<evidence type="ECO:0000256" key="8">
    <source>
        <dbReference type="SAM" id="MobiDB-lite"/>
    </source>
</evidence>
<evidence type="ECO:0000256" key="6">
    <source>
        <dbReference type="ARBA" id="ARBA00023004"/>
    </source>
</evidence>
<evidence type="ECO:0000256" key="5">
    <source>
        <dbReference type="ARBA" id="ARBA00023002"/>
    </source>
</evidence>
<keyword evidence="6" id="KW-0408">Iron</keyword>
<feature type="chain" id="PRO_5043474536" evidence="9">
    <location>
        <begin position="24"/>
        <end position="435"/>
    </location>
</feature>
<dbReference type="GO" id="GO:0004601">
    <property type="term" value="F:peroxidase activity"/>
    <property type="evidence" value="ECO:0007669"/>
    <property type="project" value="UniProtKB-KW"/>
</dbReference>
<keyword evidence="12" id="KW-1185">Reference proteome</keyword>
<keyword evidence="2" id="KW-0575">Peroxidase</keyword>
<evidence type="ECO:0000256" key="4">
    <source>
        <dbReference type="ARBA" id="ARBA00022723"/>
    </source>
</evidence>